<protein>
    <submittedName>
        <fullName evidence="1 2">Uncharacterized protein</fullName>
    </submittedName>
</protein>
<name>R7T372_CAPTE</name>
<reference evidence="2" key="3">
    <citation type="submission" date="2015-06" db="UniProtKB">
        <authorList>
            <consortium name="EnsemblMetazoa"/>
        </authorList>
    </citation>
    <scope>IDENTIFICATION</scope>
</reference>
<evidence type="ECO:0000313" key="2">
    <source>
        <dbReference type="EnsemblMetazoa" id="CapteP221059"/>
    </source>
</evidence>
<evidence type="ECO:0000313" key="3">
    <source>
        <dbReference type="Proteomes" id="UP000014760"/>
    </source>
</evidence>
<accession>R7T372</accession>
<dbReference type="HOGENOM" id="CLU_1462684_0_0_1"/>
<dbReference type="EnsemblMetazoa" id="CapteT221059">
    <property type="protein sequence ID" value="CapteP221059"/>
    <property type="gene ID" value="CapteG221059"/>
</dbReference>
<reference evidence="1 3" key="2">
    <citation type="journal article" date="2013" name="Nature">
        <title>Insights into bilaterian evolution from three spiralian genomes.</title>
        <authorList>
            <person name="Simakov O."/>
            <person name="Marletaz F."/>
            <person name="Cho S.J."/>
            <person name="Edsinger-Gonzales E."/>
            <person name="Havlak P."/>
            <person name="Hellsten U."/>
            <person name="Kuo D.H."/>
            <person name="Larsson T."/>
            <person name="Lv J."/>
            <person name="Arendt D."/>
            <person name="Savage R."/>
            <person name="Osoegawa K."/>
            <person name="de Jong P."/>
            <person name="Grimwood J."/>
            <person name="Chapman J.A."/>
            <person name="Shapiro H."/>
            <person name="Aerts A."/>
            <person name="Otillar R.P."/>
            <person name="Terry A.Y."/>
            <person name="Boore J.L."/>
            <person name="Grigoriev I.V."/>
            <person name="Lindberg D.R."/>
            <person name="Seaver E.C."/>
            <person name="Weisblat D.A."/>
            <person name="Putnam N.H."/>
            <person name="Rokhsar D.S."/>
        </authorList>
    </citation>
    <scope>NUCLEOTIDE SEQUENCE</scope>
    <source>
        <strain evidence="1 3">I ESC-2004</strain>
    </source>
</reference>
<reference evidence="3" key="1">
    <citation type="submission" date="2012-12" db="EMBL/GenBank/DDBJ databases">
        <authorList>
            <person name="Hellsten U."/>
            <person name="Grimwood J."/>
            <person name="Chapman J.A."/>
            <person name="Shapiro H."/>
            <person name="Aerts A."/>
            <person name="Otillar R.P."/>
            <person name="Terry A.Y."/>
            <person name="Boore J.L."/>
            <person name="Simakov O."/>
            <person name="Marletaz F."/>
            <person name="Cho S.-J."/>
            <person name="Edsinger-Gonzales E."/>
            <person name="Havlak P."/>
            <person name="Kuo D.-H."/>
            <person name="Larsson T."/>
            <person name="Lv J."/>
            <person name="Arendt D."/>
            <person name="Savage R."/>
            <person name="Osoegawa K."/>
            <person name="de Jong P."/>
            <person name="Lindberg D.R."/>
            <person name="Seaver E.C."/>
            <person name="Weisblat D.A."/>
            <person name="Putnam N.H."/>
            <person name="Grigoriev I.V."/>
            <person name="Rokhsar D.S."/>
        </authorList>
    </citation>
    <scope>NUCLEOTIDE SEQUENCE</scope>
    <source>
        <strain evidence="3">I ESC-2004</strain>
    </source>
</reference>
<dbReference type="Proteomes" id="UP000014760">
    <property type="component" value="Unassembled WGS sequence"/>
</dbReference>
<proteinExistence type="predicted"/>
<sequence length="185" mass="20707">MHPLRIADLDERSMSKRVIFITSMKHGRSQWGIPCPSEFASDAIEHFQGMNISATVRTCNSTLKQKNSSRCLTEGRIIRTSNIQPEQQQHFLHKRNAWWSKKSINDIHKISSANSLGSASDQLVDVEMAVACYTGSCVPEFVWCGRQAEDKTKFLACRARHGICASECFDGSNLLSDAVSSDFHV</sequence>
<keyword evidence="3" id="KW-1185">Reference proteome</keyword>
<dbReference type="AlphaFoldDB" id="R7T372"/>
<dbReference type="EMBL" id="AMQN01016087">
    <property type="status" value="NOT_ANNOTATED_CDS"/>
    <property type="molecule type" value="Genomic_DNA"/>
</dbReference>
<dbReference type="EMBL" id="KB312526">
    <property type="protein sequence ID" value="ELT87048.1"/>
    <property type="molecule type" value="Genomic_DNA"/>
</dbReference>
<evidence type="ECO:0000313" key="1">
    <source>
        <dbReference type="EMBL" id="ELT87048.1"/>
    </source>
</evidence>
<organism evidence="1">
    <name type="scientific">Capitella teleta</name>
    <name type="common">Polychaete worm</name>
    <dbReference type="NCBI Taxonomy" id="283909"/>
    <lineage>
        <taxon>Eukaryota</taxon>
        <taxon>Metazoa</taxon>
        <taxon>Spiralia</taxon>
        <taxon>Lophotrochozoa</taxon>
        <taxon>Annelida</taxon>
        <taxon>Polychaeta</taxon>
        <taxon>Sedentaria</taxon>
        <taxon>Scolecida</taxon>
        <taxon>Capitellidae</taxon>
        <taxon>Capitella</taxon>
    </lineage>
</organism>
<dbReference type="OrthoDB" id="6043301at2759"/>
<gene>
    <name evidence="1" type="ORF">CAPTEDRAFT_221059</name>
</gene>